<sequence>MTSPPKSKALKYHFIDMNSPTRFKKLKVAHACNFCRKRKAKCDVGTPGSHSCSNCLKANTLCVFTSNSSASATASSAAAISVSRTIPPTVAQDMIPAGGYNKHYHHHNKHHSTLQSVANRIYTSPSVSPHEQDRDSYFSPGLSPALTPVLLRPSYYNHQHQDRLLVIYEVHIQPFYPVLFEHTPRSLCQHAQQQQDLGSSTVALRFAVFAVAASYTSMSAEAKDYYDQAMQLLNDPQVDNLRTAQLHLLLHKCHVILEEQRGDDDSGPTFRMAPDFHLSSAWTVLSQHLRHNNAHDDEWARAYAICYANLCLGKLATAYHTPWTFNIQQTFSGSLPRILNNADALPRHSSLKSLFWLVKLANLIDTYMHAYYTTIMVARQDVSTYLHQLQELECELHTLPMPHSIYFQAVLCSARLFVHLFHVKTLDYVQICLDMTRVDGAMTHLNQQVLRAAIQGGSMASFMLQLLQHLGEHMESFPTPRYSLTIGEHHGIHCLTTRSHWERPPSPSITLVDQGLYSPSKEDDPDYFYDLQMLMSVQDNSIYNVAQTSVSDVQDISLDPHVMTPTSCYTEEGFHLDYPARMV</sequence>
<dbReference type="Pfam" id="PF00172">
    <property type="entry name" value="Zn_clus"/>
    <property type="match status" value="1"/>
</dbReference>
<dbReference type="GO" id="GO:0003677">
    <property type="term" value="F:DNA binding"/>
    <property type="evidence" value="ECO:0007669"/>
    <property type="project" value="UniProtKB-KW"/>
</dbReference>
<dbReference type="Gene3D" id="4.10.240.10">
    <property type="entry name" value="Zn(2)-C6 fungal-type DNA-binding domain"/>
    <property type="match status" value="1"/>
</dbReference>
<comment type="caution">
    <text evidence="6">The sequence shown here is derived from an EMBL/GenBank/DDBJ whole genome shotgun (WGS) entry which is preliminary data.</text>
</comment>
<accession>A0A1X2HDR6</accession>
<protein>
    <recommendedName>
        <fullName evidence="5">Zn(2)-C6 fungal-type domain-containing protein</fullName>
    </recommendedName>
</protein>
<gene>
    <name evidence="6" type="ORF">BCR43DRAFT_564140</name>
</gene>
<organism evidence="6 7">
    <name type="scientific">Syncephalastrum racemosum</name>
    <name type="common">Filamentous fungus</name>
    <dbReference type="NCBI Taxonomy" id="13706"/>
    <lineage>
        <taxon>Eukaryota</taxon>
        <taxon>Fungi</taxon>
        <taxon>Fungi incertae sedis</taxon>
        <taxon>Mucoromycota</taxon>
        <taxon>Mucoromycotina</taxon>
        <taxon>Mucoromycetes</taxon>
        <taxon>Mucorales</taxon>
        <taxon>Syncephalastraceae</taxon>
        <taxon>Syncephalastrum</taxon>
    </lineage>
</organism>
<dbReference type="EMBL" id="MCGN01000005">
    <property type="protein sequence ID" value="ORY96939.1"/>
    <property type="molecule type" value="Genomic_DNA"/>
</dbReference>
<evidence type="ECO:0000256" key="3">
    <source>
        <dbReference type="ARBA" id="ARBA00023163"/>
    </source>
</evidence>
<dbReference type="InterPro" id="IPR051127">
    <property type="entry name" value="Fungal_SecMet_Regulators"/>
</dbReference>
<dbReference type="CDD" id="cd12148">
    <property type="entry name" value="fungal_TF_MHR"/>
    <property type="match status" value="1"/>
</dbReference>
<dbReference type="PROSITE" id="PS50048">
    <property type="entry name" value="ZN2_CY6_FUNGAL_2"/>
    <property type="match status" value="1"/>
</dbReference>
<dbReference type="STRING" id="13706.A0A1X2HDR6"/>
<dbReference type="OrthoDB" id="2262349at2759"/>
<dbReference type="GO" id="GO:0008270">
    <property type="term" value="F:zinc ion binding"/>
    <property type="evidence" value="ECO:0007669"/>
    <property type="project" value="InterPro"/>
</dbReference>
<dbReference type="SMART" id="SM00066">
    <property type="entry name" value="GAL4"/>
    <property type="match status" value="1"/>
</dbReference>
<evidence type="ECO:0000313" key="6">
    <source>
        <dbReference type="EMBL" id="ORY96939.1"/>
    </source>
</evidence>
<dbReference type="PROSITE" id="PS00463">
    <property type="entry name" value="ZN2_CY6_FUNGAL_1"/>
    <property type="match status" value="1"/>
</dbReference>
<dbReference type="SUPFAM" id="SSF57701">
    <property type="entry name" value="Zn2/Cys6 DNA-binding domain"/>
    <property type="match status" value="1"/>
</dbReference>
<evidence type="ECO:0000259" key="5">
    <source>
        <dbReference type="PROSITE" id="PS50048"/>
    </source>
</evidence>
<dbReference type="AlphaFoldDB" id="A0A1X2HDR6"/>
<evidence type="ECO:0000313" key="7">
    <source>
        <dbReference type="Proteomes" id="UP000242180"/>
    </source>
</evidence>
<name>A0A1X2HDR6_SYNRA</name>
<feature type="domain" description="Zn(2)-C6 fungal-type" evidence="5">
    <location>
        <begin position="31"/>
        <end position="64"/>
    </location>
</feature>
<keyword evidence="7" id="KW-1185">Reference proteome</keyword>
<dbReference type="PANTHER" id="PTHR47424">
    <property type="entry name" value="REGULATORY PROTEIN GAL4"/>
    <property type="match status" value="1"/>
</dbReference>
<dbReference type="CDD" id="cd00067">
    <property type="entry name" value="GAL4"/>
    <property type="match status" value="1"/>
</dbReference>
<dbReference type="GO" id="GO:0000981">
    <property type="term" value="F:DNA-binding transcription factor activity, RNA polymerase II-specific"/>
    <property type="evidence" value="ECO:0007669"/>
    <property type="project" value="InterPro"/>
</dbReference>
<keyword evidence="2" id="KW-0238">DNA-binding</keyword>
<proteinExistence type="predicted"/>
<dbReference type="PANTHER" id="PTHR47424:SF3">
    <property type="entry name" value="REGULATORY PROTEIN GAL4"/>
    <property type="match status" value="1"/>
</dbReference>
<evidence type="ECO:0000256" key="1">
    <source>
        <dbReference type="ARBA" id="ARBA00023015"/>
    </source>
</evidence>
<dbReference type="InterPro" id="IPR001138">
    <property type="entry name" value="Zn2Cys6_DnaBD"/>
</dbReference>
<keyword evidence="1" id="KW-0805">Transcription regulation</keyword>
<keyword evidence="3" id="KW-0804">Transcription</keyword>
<evidence type="ECO:0000256" key="2">
    <source>
        <dbReference type="ARBA" id="ARBA00023125"/>
    </source>
</evidence>
<dbReference type="Proteomes" id="UP000242180">
    <property type="component" value="Unassembled WGS sequence"/>
</dbReference>
<dbReference type="InParanoid" id="A0A1X2HDR6"/>
<keyword evidence="4" id="KW-0539">Nucleus</keyword>
<reference evidence="6 7" key="1">
    <citation type="submission" date="2016-07" db="EMBL/GenBank/DDBJ databases">
        <title>Pervasive Adenine N6-methylation of Active Genes in Fungi.</title>
        <authorList>
            <consortium name="DOE Joint Genome Institute"/>
            <person name="Mondo S.J."/>
            <person name="Dannebaum R.O."/>
            <person name="Kuo R.C."/>
            <person name="Labutti K."/>
            <person name="Haridas S."/>
            <person name="Kuo A."/>
            <person name="Salamov A."/>
            <person name="Ahrendt S.R."/>
            <person name="Lipzen A."/>
            <person name="Sullivan W."/>
            <person name="Andreopoulos W.B."/>
            <person name="Clum A."/>
            <person name="Lindquist E."/>
            <person name="Daum C."/>
            <person name="Ramamoorthy G.K."/>
            <person name="Gryganskyi A."/>
            <person name="Culley D."/>
            <person name="Magnuson J.K."/>
            <person name="James T.Y."/>
            <person name="O'Malley M.A."/>
            <person name="Stajich J.E."/>
            <person name="Spatafora J.W."/>
            <person name="Visel A."/>
            <person name="Grigoriev I.V."/>
        </authorList>
    </citation>
    <scope>NUCLEOTIDE SEQUENCE [LARGE SCALE GENOMIC DNA]</scope>
    <source>
        <strain evidence="6 7">NRRL 2496</strain>
    </source>
</reference>
<evidence type="ECO:0000256" key="4">
    <source>
        <dbReference type="ARBA" id="ARBA00023242"/>
    </source>
</evidence>
<dbReference type="InterPro" id="IPR036864">
    <property type="entry name" value="Zn2-C6_fun-type_DNA-bd_sf"/>
</dbReference>